<dbReference type="PROSITE" id="PS50059">
    <property type="entry name" value="FKBP_PPIASE"/>
    <property type="match status" value="1"/>
</dbReference>
<dbReference type="GO" id="GO:0006457">
    <property type="term" value="P:protein folding"/>
    <property type="evidence" value="ECO:0007669"/>
    <property type="project" value="InterPro"/>
</dbReference>
<dbReference type="RefSeq" id="WP_144331670.1">
    <property type="nucleotide sequence ID" value="NZ_VLPL01000001.1"/>
</dbReference>
<dbReference type="InterPro" id="IPR000774">
    <property type="entry name" value="PPIase_FKBP_N"/>
</dbReference>
<dbReference type="Gene3D" id="3.10.50.40">
    <property type="match status" value="1"/>
</dbReference>
<protein>
    <recommendedName>
        <fullName evidence="6">Peptidyl-prolyl cis-trans isomerase</fullName>
        <ecNumber evidence="6">5.2.1.8</ecNumber>
    </recommendedName>
</protein>
<gene>
    <name evidence="8" type="ORF">FO442_03090</name>
</gene>
<evidence type="ECO:0000313" key="8">
    <source>
        <dbReference type="EMBL" id="TSJ48135.1"/>
    </source>
</evidence>
<comment type="caution">
    <text evidence="8">The sequence shown here is derived from an EMBL/GenBank/DDBJ whole genome shotgun (WGS) entry which is preliminary data.</text>
</comment>
<evidence type="ECO:0000259" key="7">
    <source>
        <dbReference type="PROSITE" id="PS50059"/>
    </source>
</evidence>
<dbReference type="SUPFAM" id="SSF54534">
    <property type="entry name" value="FKBP-like"/>
    <property type="match status" value="1"/>
</dbReference>
<dbReference type="OrthoDB" id="9814548at2"/>
<sequence length="201" mass="21777">MSQDIQAVSYCIGLSVADSLLQQDLGGIDPAVMAEAISDVFQGKTMKYSPDQANAIIQKYVEEITTSKFEVYKKEGAEFLAENAKKEGVTTTASGLQYEVIEQGTGSKPKSTDTVNVHYHGTLIDGTVFDSSVSRGIPATFGVHQVIKGWTEALQLMPVGSKYRLYIPENLAYGAHPHPGGAIKPFMTLIFDVELLGIENN</sequence>
<dbReference type="EMBL" id="VLPL01000001">
    <property type="protein sequence ID" value="TSJ48135.1"/>
    <property type="molecule type" value="Genomic_DNA"/>
</dbReference>
<dbReference type="GO" id="GO:0003755">
    <property type="term" value="F:peptidyl-prolyl cis-trans isomerase activity"/>
    <property type="evidence" value="ECO:0007669"/>
    <property type="project" value="UniProtKB-UniRule"/>
</dbReference>
<comment type="similarity">
    <text evidence="2 6">Belongs to the FKBP-type PPIase family.</text>
</comment>
<evidence type="ECO:0000256" key="3">
    <source>
        <dbReference type="ARBA" id="ARBA00023110"/>
    </source>
</evidence>
<dbReference type="Pfam" id="PF01346">
    <property type="entry name" value="FKBP_N"/>
    <property type="match status" value="1"/>
</dbReference>
<dbReference type="FunFam" id="3.10.50.40:FF:000006">
    <property type="entry name" value="Peptidyl-prolyl cis-trans isomerase"/>
    <property type="match status" value="1"/>
</dbReference>
<dbReference type="PANTHER" id="PTHR43811">
    <property type="entry name" value="FKBP-TYPE PEPTIDYL-PROLYL CIS-TRANS ISOMERASE FKPA"/>
    <property type="match status" value="1"/>
</dbReference>
<dbReference type="AlphaFoldDB" id="A0A556N7J7"/>
<keyword evidence="4 5" id="KW-0413">Isomerase</keyword>
<evidence type="ECO:0000256" key="2">
    <source>
        <dbReference type="ARBA" id="ARBA00006577"/>
    </source>
</evidence>
<dbReference type="InterPro" id="IPR046357">
    <property type="entry name" value="PPIase_dom_sf"/>
</dbReference>
<evidence type="ECO:0000256" key="5">
    <source>
        <dbReference type="PROSITE-ProRule" id="PRU00277"/>
    </source>
</evidence>
<name>A0A556N7J7_9FLAO</name>
<dbReference type="Pfam" id="PF00254">
    <property type="entry name" value="FKBP_C"/>
    <property type="match status" value="1"/>
</dbReference>
<dbReference type="EC" id="5.2.1.8" evidence="6"/>
<reference evidence="8 9" key="1">
    <citation type="submission" date="2019-07" db="EMBL/GenBank/DDBJ databases">
        <authorList>
            <person name="Huq M.A."/>
        </authorList>
    </citation>
    <scope>NUCLEOTIDE SEQUENCE [LARGE SCALE GENOMIC DNA]</scope>
    <source>
        <strain evidence="8 9">MAH-3</strain>
    </source>
</reference>
<dbReference type="Proteomes" id="UP000316008">
    <property type="component" value="Unassembled WGS sequence"/>
</dbReference>
<dbReference type="Gene3D" id="1.10.287.460">
    <property type="entry name" value="Peptidyl-prolyl cis-trans isomerase, FKBP-type, N-terminal domain"/>
    <property type="match status" value="1"/>
</dbReference>
<keyword evidence="9" id="KW-1185">Reference proteome</keyword>
<accession>A0A556N7J7</accession>
<comment type="catalytic activity">
    <reaction evidence="1 5 6">
        <text>[protein]-peptidylproline (omega=180) = [protein]-peptidylproline (omega=0)</text>
        <dbReference type="Rhea" id="RHEA:16237"/>
        <dbReference type="Rhea" id="RHEA-COMP:10747"/>
        <dbReference type="Rhea" id="RHEA-COMP:10748"/>
        <dbReference type="ChEBI" id="CHEBI:83833"/>
        <dbReference type="ChEBI" id="CHEBI:83834"/>
        <dbReference type="EC" id="5.2.1.8"/>
    </reaction>
</comment>
<evidence type="ECO:0000256" key="4">
    <source>
        <dbReference type="ARBA" id="ARBA00023235"/>
    </source>
</evidence>
<evidence type="ECO:0000313" key="9">
    <source>
        <dbReference type="Proteomes" id="UP000316008"/>
    </source>
</evidence>
<proteinExistence type="inferred from homology"/>
<dbReference type="InterPro" id="IPR001179">
    <property type="entry name" value="PPIase_FKBP_dom"/>
</dbReference>
<organism evidence="8 9">
    <name type="scientific">Fluviicola chungangensis</name>
    <dbReference type="NCBI Taxonomy" id="2597671"/>
    <lineage>
        <taxon>Bacteria</taxon>
        <taxon>Pseudomonadati</taxon>
        <taxon>Bacteroidota</taxon>
        <taxon>Flavobacteriia</taxon>
        <taxon>Flavobacteriales</taxon>
        <taxon>Crocinitomicaceae</taxon>
        <taxon>Fluviicola</taxon>
    </lineage>
</organism>
<dbReference type="PANTHER" id="PTHR43811:SF19">
    <property type="entry name" value="39 KDA FK506-BINDING NUCLEAR PROTEIN"/>
    <property type="match status" value="1"/>
</dbReference>
<evidence type="ECO:0000256" key="6">
    <source>
        <dbReference type="RuleBase" id="RU003915"/>
    </source>
</evidence>
<evidence type="ECO:0000256" key="1">
    <source>
        <dbReference type="ARBA" id="ARBA00000971"/>
    </source>
</evidence>
<feature type="domain" description="PPIase FKBP-type" evidence="7">
    <location>
        <begin position="112"/>
        <end position="199"/>
    </location>
</feature>
<keyword evidence="3 5" id="KW-0697">Rotamase</keyword>
<dbReference type="InterPro" id="IPR036944">
    <property type="entry name" value="PPIase_FKBP_N_sf"/>
</dbReference>